<dbReference type="OrthoDB" id="5859973at2759"/>
<feature type="non-terminal residue" evidence="2">
    <location>
        <position position="147"/>
    </location>
</feature>
<gene>
    <name evidence="2" type="ORF">ASIM_LOCUS6401</name>
</gene>
<dbReference type="GO" id="GO:0000462">
    <property type="term" value="P:maturation of SSU-rRNA from tricistronic rRNA transcript (SSU-rRNA, 5.8S rRNA, LSU-rRNA)"/>
    <property type="evidence" value="ECO:0007669"/>
    <property type="project" value="TreeGrafter"/>
</dbReference>
<organism evidence="2 3">
    <name type="scientific">Anisakis simplex</name>
    <name type="common">Herring worm</name>
    <dbReference type="NCBI Taxonomy" id="6269"/>
    <lineage>
        <taxon>Eukaryota</taxon>
        <taxon>Metazoa</taxon>
        <taxon>Ecdysozoa</taxon>
        <taxon>Nematoda</taxon>
        <taxon>Chromadorea</taxon>
        <taxon>Rhabditida</taxon>
        <taxon>Spirurina</taxon>
        <taxon>Ascaridomorpha</taxon>
        <taxon>Ascaridoidea</taxon>
        <taxon>Anisakidae</taxon>
        <taxon>Anisakis</taxon>
        <taxon>Anisakis simplex complex</taxon>
    </lineage>
</organism>
<evidence type="ECO:0000256" key="1">
    <source>
        <dbReference type="RuleBase" id="RU367065"/>
    </source>
</evidence>
<keyword evidence="3" id="KW-1185">Reference proteome</keyword>
<dbReference type="InterPro" id="IPR040191">
    <property type="entry name" value="UTP10"/>
</dbReference>
<dbReference type="PANTHER" id="PTHR13457">
    <property type="entry name" value="BAP28"/>
    <property type="match status" value="1"/>
</dbReference>
<reference evidence="2 3" key="1">
    <citation type="submission" date="2018-11" db="EMBL/GenBank/DDBJ databases">
        <authorList>
            <consortium name="Pathogen Informatics"/>
        </authorList>
    </citation>
    <scope>NUCLEOTIDE SEQUENCE [LARGE SCALE GENOMIC DNA]</scope>
</reference>
<comment type="subcellular location">
    <subcellularLocation>
        <location evidence="1">Nucleus</location>
        <location evidence="1">Nucleolus</location>
    </subcellularLocation>
</comment>
<keyword evidence="1" id="KW-0698">rRNA processing</keyword>
<dbReference type="GO" id="GO:0034455">
    <property type="term" value="C:t-UTP complex"/>
    <property type="evidence" value="ECO:0007669"/>
    <property type="project" value="TreeGrafter"/>
</dbReference>
<dbReference type="GO" id="GO:0030686">
    <property type="term" value="C:90S preribosome"/>
    <property type="evidence" value="ECO:0007669"/>
    <property type="project" value="TreeGrafter"/>
</dbReference>
<dbReference type="GO" id="GO:0032040">
    <property type="term" value="C:small-subunit processome"/>
    <property type="evidence" value="ECO:0007669"/>
    <property type="project" value="TreeGrafter"/>
</dbReference>
<dbReference type="GO" id="GO:0030515">
    <property type="term" value="F:snoRNA binding"/>
    <property type="evidence" value="ECO:0007669"/>
    <property type="project" value="TreeGrafter"/>
</dbReference>
<evidence type="ECO:0000313" key="2">
    <source>
        <dbReference type="EMBL" id="VDK26975.1"/>
    </source>
</evidence>
<name>A0A3P6PI02_ANISI</name>
<sequence length="147" mass="16297">MHLLNVKLNLDVSFNSTQNGISSEHLNAFAQQLNRWIKPVESKHEVVLCQNAAFSLKLIAKRIPPNDSAPALSSSIALCTELLGNWRSFDEAMVGSILLLAGELVRRQSTRNTLQYVNKLCAISLDILMEQLDSSASQQQQQHVVSP</sequence>
<comment type="function">
    <text evidence="1">Involved in nucleolar processing of pre-18S ribosomal RNA.</text>
</comment>
<accession>A0A3P6PI02</accession>
<keyword evidence="1" id="KW-0687">Ribonucleoprotein</keyword>
<dbReference type="EMBL" id="UYRR01013859">
    <property type="protein sequence ID" value="VDK26975.1"/>
    <property type="molecule type" value="Genomic_DNA"/>
</dbReference>
<evidence type="ECO:0000313" key="3">
    <source>
        <dbReference type="Proteomes" id="UP000267096"/>
    </source>
</evidence>
<dbReference type="PANTHER" id="PTHR13457:SF1">
    <property type="entry name" value="HEAT REPEAT-CONTAINING PROTEIN 1"/>
    <property type="match status" value="1"/>
</dbReference>
<dbReference type="AlphaFoldDB" id="A0A3P6PI02"/>
<keyword evidence="1" id="KW-0539">Nucleus</keyword>
<protein>
    <recommendedName>
        <fullName evidence="1">HEAT repeat-containing protein 1</fullName>
    </recommendedName>
</protein>
<keyword evidence="1" id="KW-0690">Ribosome biogenesis</keyword>
<dbReference type="GO" id="GO:0045943">
    <property type="term" value="P:positive regulation of transcription by RNA polymerase I"/>
    <property type="evidence" value="ECO:0007669"/>
    <property type="project" value="TreeGrafter"/>
</dbReference>
<proteinExistence type="inferred from homology"/>
<comment type="similarity">
    <text evidence="1">Belongs to the HEATR1/UTP10 family.</text>
</comment>
<dbReference type="Proteomes" id="UP000267096">
    <property type="component" value="Unassembled WGS sequence"/>
</dbReference>